<proteinExistence type="inferred from homology"/>
<evidence type="ECO:0000256" key="2">
    <source>
        <dbReference type="ARBA" id="ARBA00017703"/>
    </source>
</evidence>
<dbReference type="Gene3D" id="1.20.272.10">
    <property type="match status" value="1"/>
</dbReference>
<comment type="similarity">
    <text evidence="7">Belongs to the DNA polymerase HolA subunit family.</text>
</comment>
<evidence type="ECO:0000313" key="11">
    <source>
        <dbReference type="EMBL" id="APM38273.1"/>
    </source>
</evidence>
<dbReference type="SUPFAM" id="SSF52540">
    <property type="entry name" value="P-loop containing nucleoside triphosphate hydrolases"/>
    <property type="match status" value="1"/>
</dbReference>
<evidence type="ECO:0000313" key="12">
    <source>
        <dbReference type="Proteomes" id="UP000184604"/>
    </source>
</evidence>
<evidence type="ECO:0000256" key="4">
    <source>
        <dbReference type="ARBA" id="ARBA00022695"/>
    </source>
</evidence>
<reference evidence="11 12" key="1">
    <citation type="submission" date="2016-12" db="EMBL/GenBank/DDBJ databases">
        <title>Complete genome sequence of Clostridium kluyveri JZZ isolated from the pit mud of a Chinese flavor liquor-making factory.</title>
        <authorList>
            <person name="Wang Y."/>
        </authorList>
    </citation>
    <scope>NUCLEOTIDE SEQUENCE [LARGE SCALE GENOMIC DNA]</scope>
    <source>
        <strain evidence="11 12">JZZ</strain>
    </source>
</reference>
<feature type="domain" description="DNA polymerase III delta subunit-like C-terminal" evidence="10">
    <location>
        <begin position="221"/>
        <end position="341"/>
    </location>
</feature>
<dbReference type="GO" id="GO:0009360">
    <property type="term" value="C:DNA polymerase III complex"/>
    <property type="evidence" value="ECO:0007669"/>
    <property type="project" value="InterPro"/>
</dbReference>
<evidence type="ECO:0000256" key="3">
    <source>
        <dbReference type="ARBA" id="ARBA00022679"/>
    </source>
</evidence>
<dbReference type="GO" id="GO:0003677">
    <property type="term" value="F:DNA binding"/>
    <property type="evidence" value="ECO:0007669"/>
    <property type="project" value="InterPro"/>
</dbReference>
<feature type="domain" description="DNA polymerase III delta N-terminal" evidence="9">
    <location>
        <begin position="20"/>
        <end position="146"/>
    </location>
</feature>
<keyword evidence="5" id="KW-0235">DNA replication</keyword>
<keyword evidence="4" id="KW-0548">Nucleotidyltransferase</keyword>
<sequence length="344" mass="40517">MIDIFTFEKNLKNAQVENCYLFCGIDEFIIKENIRKLVQKSIKPDFAEFNYIKFDGSSLESFDPVINACETLPFMSDKKVVLVYRAAFIGEEQNSKSKLSYEFNSIQNYLKNVPEHCILILYYLFKNKRDKIGKKIYSLDKYLCIVRTDKVKGYQLENKVQEFFYERGKNIKKVDLRIFCSLMNDNNLNMIENEVEKLCCYTYGRDIEREDIKKIFLKSSEEDIFDLVNAISNKKIKDAIYILNELIYEGVKINYILSMIERQFNILLKIKLYLECGSTKKEVMEKLNIKSEYGYSVMLSQSKKFTLNQLKRAVEMCLNTEEKLKSLSTDEKIEMELLIINTTA</sequence>
<dbReference type="InterPro" id="IPR048466">
    <property type="entry name" value="DNA_pol3_delta-like_C"/>
</dbReference>
<dbReference type="PANTHER" id="PTHR34388">
    <property type="entry name" value="DNA POLYMERASE III SUBUNIT DELTA"/>
    <property type="match status" value="1"/>
</dbReference>
<dbReference type="OrthoDB" id="9775929at2"/>
<dbReference type="GO" id="GO:0003887">
    <property type="term" value="F:DNA-directed DNA polymerase activity"/>
    <property type="evidence" value="ECO:0007669"/>
    <property type="project" value="UniProtKB-KW"/>
</dbReference>
<dbReference type="SUPFAM" id="SSF48019">
    <property type="entry name" value="post-AAA+ oligomerization domain-like"/>
    <property type="match status" value="1"/>
</dbReference>
<dbReference type="InterPro" id="IPR027417">
    <property type="entry name" value="P-loop_NTPase"/>
</dbReference>
<evidence type="ECO:0000259" key="9">
    <source>
        <dbReference type="Pfam" id="PF06144"/>
    </source>
</evidence>
<dbReference type="EMBL" id="CP018335">
    <property type="protein sequence ID" value="APM38273.1"/>
    <property type="molecule type" value="Genomic_DNA"/>
</dbReference>
<dbReference type="Pfam" id="PF21694">
    <property type="entry name" value="DNA_pol3_delta_C"/>
    <property type="match status" value="1"/>
</dbReference>
<evidence type="ECO:0000259" key="10">
    <source>
        <dbReference type="Pfam" id="PF21694"/>
    </source>
</evidence>
<accession>A0A1L5F5L6</accession>
<dbReference type="NCBIfam" id="TIGR01128">
    <property type="entry name" value="holA"/>
    <property type="match status" value="1"/>
</dbReference>
<keyword evidence="6" id="KW-0239">DNA-directed DNA polymerase</keyword>
<dbReference type="InterPro" id="IPR005790">
    <property type="entry name" value="DNA_polIII_delta"/>
</dbReference>
<gene>
    <name evidence="11" type="ORF">BS101_05720</name>
</gene>
<organism evidence="11 12">
    <name type="scientific">Clostridium kluyveri</name>
    <dbReference type="NCBI Taxonomy" id="1534"/>
    <lineage>
        <taxon>Bacteria</taxon>
        <taxon>Bacillati</taxon>
        <taxon>Bacillota</taxon>
        <taxon>Clostridia</taxon>
        <taxon>Eubacteriales</taxon>
        <taxon>Clostridiaceae</taxon>
        <taxon>Clostridium</taxon>
    </lineage>
</organism>
<evidence type="ECO:0000256" key="7">
    <source>
        <dbReference type="ARBA" id="ARBA00034754"/>
    </source>
</evidence>
<dbReference type="Gene3D" id="1.10.8.60">
    <property type="match status" value="1"/>
</dbReference>
<keyword evidence="3" id="KW-0808">Transferase</keyword>
<dbReference type="EC" id="2.7.7.7" evidence="1"/>
<dbReference type="InterPro" id="IPR010372">
    <property type="entry name" value="DNA_pol3_delta_N"/>
</dbReference>
<evidence type="ECO:0000256" key="1">
    <source>
        <dbReference type="ARBA" id="ARBA00012417"/>
    </source>
</evidence>
<dbReference type="Gene3D" id="3.40.50.300">
    <property type="entry name" value="P-loop containing nucleotide triphosphate hydrolases"/>
    <property type="match status" value="1"/>
</dbReference>
<dbReference type="AlphaFoldDB" id="A0A1L5F5L6"/>
<dbReference type="GO" id="GO:0006261">
    <property type="term" value="P:DNA-templated DNA replication"/>
    <property type="evidence" value="ECO:0007669"/>
    <property type="project" value="TreeGrafter"/>
</dbReference>
<name>A0A1L5F5L6_CLOKL</name>
<protein>
    <recommendedName>
        <fullName evidence="2">DNA polymerase III subunit delta</fullName>
        <ecNumber evidence="1">2.7.7.7</ecNumber>
    </recommendedName>
</protein>
<dbReference type="RefSeq" id="WP_073537950.1">
    <property type="nucleotide sequence ID" value="NZ_CP018335.1"/>
</dbReference>
<dbReference type="InterPro" id="IPR008921">
    <property type="entry name" value="DNA_pol3_clamp-load_cplx_C"/>
</dbReference>
<dbReference type="Pfam" id="PF06144">
    <property type="entry name" value="DNA_pol3_delta"/>
    <property type="match status" value="1"/>
</dbReference>
<comment type="catalytic activity">
    <reaction evidence="8">
        <text>DNA(n) + a 2'-deoxyribonucleoside 5'-triphosphate = DNA(n+1) + diphosphate</text>
        <dbReference type="Rhea" id="RHEA:22508"/>
        <dbReference type="Rhea" id="RHEA-COMP:17339"/>
        <dbReference type="Rhea" id="RHEA-COMP:17340"/>
        <dbReference type="ChEBI" id="CHEBI:33019"/>
        <dbReference type="ChEBI" id="CHEBI:61560"/>
        <dbReference type="ChEBI" id="CHEBI:173112"/>
        <dbReference type="EC" id="2.7.7.7"/>
    </reaction>
</comment>
<evidence type="ECO:0000256" key="5">
    <source>
        <dbReference type="ARBA" id="ARBA00022705"/>
    </source>
</evidence>
<dbReference type="Proteomes" id="UP000184604">
    <property type="component" value="Chromosome"/>
</dbReference>
<dbReference type="PANTHER" id="PTHR34388:SF1">
    <property type="entry name" value="DNA POLYMERASE III SUBUNIT DELTA"/>
    <property type="match status" value="1"/>
</dbReference>
<evidence type="ECO:0000256" key="8">
    <source>
        <dbReference type="ARBA" id="ARBA00049244"/>
    </source>
</evidence>
<evidence type="ECO:0000256" key="6">
    <source>
        <dbReference type="ARBA" id="ARBA00022932"/>
    </source>
</evidence>